<dbReference type="SUPFAM" id="SSF50182">
    <property type="entry name" value="Sm-like ribonucleoproteins"/>
    <property type="match status" value="1"/>
</dbReference>
<dbReference type="InterPro" id="IPR011014">
    <property type="entry name" value="MscS_channel_TM-2"/>
</dbReference>
<feature type="transmembrane region" description="Helical" evidence="8">
    <location>
        <begin position="333"/>
        <end position="357"/>
    </location>
</feature>
<evidence type="ECO:0000313" key="13">
    <source>
        <dbReference type="Proteomes" id="UP001317742"/>
    </source>
</evidence>
<feature type="transmembrane region" description="Helical" evidence="8">
    <location>
        <begin position="218"/>
        <end position="239"/>
    </location>
</feature>
<dbReference type="InterPro" id="IPR049278">
    <property type="entry name" value="MS_channel_C"/>
</dbReference>
<sequence>MRIRFFLVISTLFLLCLLSAPFSVAMAGGGGDSGSMENVTIPQDASPDQLRDIMGSLSDEQVRGLLIQELKKEADATRKPEKVKGLAGFVQRMRKGSTFLRDRFEYLFSGAAAAPRELPAKVKNILGGEDNLTVGKLLLALVILTSLWLGAMFVFRKKTVNIRKSFEVTPPDAVWYTCMGRLLMRALLDLFGVILILAVVFAGYLILFSEGAASKPVIIAWLSAIVFLELVKLVTRFILAPKAPALRYLPLSDSAAHYLYKWTVWVGRIIAVGLLLTTLLRLEGGSEALILLVSTLCGLTVVFVLILLILWNSRPVAETLKSRSTPGSLGYQFASFWHVAAIAYVLGFWVFWVVGLMIFGTKAMLPGVMTLLAVPLYLLFDWGTQRLVAFAADMAGPAIPEDSAEEDQEPDESGESVGLIEKHATRFQTFLSKGFRFILLAGFVFGLLRVWGADFDLGRATVRAAFNTLITLVLAYIVWVFISRTIERKLTAKAADQGAGGGHEGGGPGGDRFATLLQLLKKFIFGALLVVTVLIILSSLGVDIGPLIAGASVFGIAIGFGAQTLVKDIISGIFFLTDDAFRVGDYIETGGAMGTVEEISVRSLKLRHHLGFLYTIPFGSMKLVKNNTRDWAVMKLQYLVPFDTDIQQVKKIIKKINKEVRAVPELDAVMLGDIKSQGVKAMEEYGMRMRVKFMTKPGGQFVLRKLVLAKMRKEFAEAGIEFARPRVSVQIPDGAELSDGERTQVAAAAAKTIDDKEKQKAAAKKKGKK</sequence>
<dbReference type="PANTHER" id="PTHR30460">
    <property type="entry name" value="MODERATE CONDUCTANCE MECHANOSENSITIVE CHANNEL YBIO"/>
    <property type="match status" value="1"/>
</dbReference>
<dbReference type="PANTHER" id="PTHR30460:SF0">
    <property type="entry name" value="MODERATE CONDUCTANCE MECHANOSENSITIVE CHANNEL YBIO"/>
    <property type="match status" value="1"/>
</dbReference>
<feature type="transmembrane region" description="Helical" evidence="8">
    <location>
        <begin position="547"/>
        <end position="566"/>
    </location>
</feature>
<dbReference type="Pfam" id="PF21082">
    <property type="entry name" value="MS_channel_3rd"/>
    <property type="match status" value="1"/>
</dbReference>
<feature type="transmembrane region" description="Helical" evidence="8">
    <location>
        <begin position="363"/>
        <end position="380"/>
    </location>
</feature>
<keyword evidence="9" id="KW-0732">Signal</keyword>
<dbReference type="SUPFAM" id="SSF82689">
    <property type="entry name" value="Mechanosensitive channel protein MscS (YggB), C-terminal domain"/>
    <property type="match status" value="1"/>
</dbReference>
<feature type="transmembrane region" description="Helical" evidence="8">
    <location>
        <begin position="523"/>
        <end position="541"/>
    </location>
</feature>
<feature type="transmembrane region" description="Helical" evidence="8">
    <location>
        <begin position="137"/>
        <end position="155"/>
    </location>
</feature>
<dbReference type="Proteomes" id="UP001317742">
    <property type="component" value="Chromosome"/>
</dbReference>
<keyword evidence="13" id="KW-1185">Reference proteome</keyword>
<evidence type="ECO:0000256" key="6">
    <source>
        <dbReference type="ARBA" id="ARBA00023136"/>
    </source>
</evidence>
<feature type="signal peptide" evidence="9">
    <location>
        <begin position="1"/>
        <end position="27"/>
    </location>
</feature>
<dbReference type="RefSeq" id="WP_281761269.1">
    <property type="nucleotide sequence ID" value="NZ_AP026709.1"/>
</dbReference>
<evidence type="ECO:0000256" key="5">
    <source>
        <dbReference type="ARBA" id="ARBA00022989"/>
    </source>
</evidence>
<comment type="subcellular location">
    <subcellularLocation>
        <location evidence="1">Cell membrane</location>
        <topology evidence="1">Multi-pass membrane protein</topology>
    </subcellularLocation>
</comment>
<evidence type="ECO:0000256" key="4">
    <source>
        <dbReference type="ARBA" id="ARBA00022692"/>
    </source>
</evidence>
<dbReference type="InterPro" id="IPR023408">
    <property type="entry name" value="MscS_beta-dom_sf"/>
</dbReference>
<feature type="domain" description="Mechanosensitive ion channel MscS" evidence="10">
    <location>
        <begin position="564"/>
        <end position="621"/>
    </location>
</feature>
<keyword evidence="6 8" id="KW-0472">Membrane</keyword>
<feature type="transmembrane region" description="Helical" evidence="8">
    <location>
        <begin position="186"/>
        <end position="206"/>
    </location>
</feature>
<feature type="transmembrane region" description="Helical" evidence="8">
    <location>
        <begin position="464"/>
        <end position="482"/>
    </location>
</feature>
<feature type="transmembrane region" description="Helical" evidence="8">
    <location>
        <begin position="434"/>
        <end position="452"/>
    </location>
</feature>
<evidence type="ECO:0000259" key="11">
    <source>
        <dbReference type="Pfam" id="PF21082"/>
    </source>
</evidence>
<evidence type="ECO:0000256" key="1">
    <source>
        <dbReference type="ARBA" id="ARBA00004651"/>
    </source>
</evidence>
<evidence type="ECO:0000256" key="2">
    <source>
        <dbReference type="ARBA" id="ARBA00008017"/>
    </source>
</evidence>
<dbReference type="InterPro" id="IPR011066">
    <property type="entry name" value="MscS_channel_C_sf"/>
</dbReference>
<feature type="transmembrane region" description="Helical" evidence="8">
    <location>
        <begin position="288"/>
        <end position="312"/>
    </location>
</feature>
<organism evidence="12 13">
    <name type="scientific">Pseudodesulfovibrio nedwellii</name>
    <dbReference type="NCBI Taxonomy" id="2973072"/>
    <lineage>
        <taxon>Bacteria</taxon>
        <taxon>Pseudomonadati</taxon>
        <taxon>Thermodesulfobacteriota</taxon>
        <taxon>Desulfovibrionia</taxon>
        <taxon>Desulfovibrionales</taxon>
        <taxon>Desulfovibrionaceae</taxon>
    </lineage>
</organism>
<feature type="region of interest" description="Disordered" evidence="7">
    <location>
        <begin position="748"/>
        <end position="769"/>
    </location>
</feature>
<evidence type="ECO:0000313" key="12">
    <source>
        <dbReference type="EMBL" id="BDQ38774.1"/>
    </source>
</evidence>
<evidence type="ECO:0000256" key="9">
    <source>
        <dbReference type="SAM" id="SignalP"/>
    </source>
</evidence>
<dbReference type="Pfam" id="PF00924">
    <property type="entry name" value="MS_channel_2nd"/>
    <property type="match status" value="1"/>
</dbReference>
<dbReference type="Gene3D" id="3.30.70.100">
    <property type="match status" value="1"/>
</dbReference>
<protein>
    <submittedName>
        <fullName evidence="12">Mechanosensitive ion channel protein MscS</fullName>
    </submittedName>
</protein>
<evidence type="ECO:0000256" key="8">
    <source>
        <dbReference type="SAM" id="Phobius"/>
    </source>
</evidence>
<reference evidence="12 13" key="1">
    <citation type="submission" date="2022-08" db="EMBL/GenBank/DDBJ databases">
        <title>Genome Sequence of the sulphate-reducing bacterium, Pseudodesulfovibrio sp. SYK.</title>
        <authorList>
            <person name="Kondo R."/>
            <person name="Kataoka T."/>
        </authorList>
    </citation>
    <scope>NUCLEOTIDE SEQUENCE [LARGE SCALE GENOMIC DNA]</scope>
    <source>
        <strain evidence="12 13">SYK</strain>
    </source>
</reference>
<dbReference type="InterPro" id="IPR006685">
    <property type="entry name" value="MscS_channel_2nd"/>
</dbReference>
<feature type="domain" description="Mechanosensitive ion channel MscS C-terminal" evidence="11">
    <location>
        <begin position="636"/>
        <end position="722"/>
    </location>
</feature>
<dbReference type="InterPro" id="IPR045276">
    <property type="entry name" value="YbiO_bact"/>
</dbReference>
<name>A0ABM8B4U3_9BACT</name>
<keyword evidence="4 8" id="KW-0812">Transmembrane</keyword>
<keyword evidence="3" id="KW-1003">Cell membrane</keyword>
<dbReference type="EMBL" id="AP026709">
    <property type="protein sequence ID" value="BDQ38774.1"/>
    <property type="molecule type" value="Genomic_DNA"/>
</dbReference>
<evidence type="ECO:0000256" key="3">
    <source>
        <dbReference type="ARBA" id="ARBA00022475"/>
    </source>
</evidence>
<dbReference type="InterPro" id="IPR010920">
    <property type="entry name" value="LSM_dom_sf"/>
</dbReference>
<evidence type="ECO:0000259" key="10">
    <source>
        <dbReference type="Pfam" id="PF00924"/>
    </source>
</evidence>
<comment type="similarity">
    <text evidence="2">Belongs to the MscS (TC 1.A.23) family.</text>
</comment>
<dbReference type="Gene3D" id="1.10.287.1260">
    <property type="match status" value="1"/>
</dbReference>
<accession>A0ABM8B4U3</accession>
<evidence type="ECO:0000256" key="7">
    <source>
        <dbReference type="SAM" id="MobiDB-lite"/>
    </source>
</evidence>
<feature type="chain" id="PRO_5047159038" evidence="9">
    <location>
        <begin position="28"/>
        <end position="769"/>
    </location>
</feature>
<gene>
    <name evidence="12" type="ORF">SYK_31340</name>
</gene>
<proteinExistence type="inferred from homology"/>
<dbReference type="SUPFAM" id="SSF82861">
    <property type="entry name" value="Mechanosensitive channel protein MscS (YggB), transmembrane region"/>
    <property type="match status" value="1"/>
</dbReference>
<keyword evidence="5 8" id="KW-1133">Transmembrane helix</keyword>
<dbReference type="Gene3D" id="2.30.30.60">
    <property type="match status" value="1"/>
</dbReference>
<feature type="transmembrane region" description="Helical" evidence="8">
    <location>
        <begin position="259"/>
        <end position="282"/>
    </location>
</feature>